<dbReference type="AlphaFoldDB" id="A0A142NM90"/>
<proteinExistence type="predicted"/>
<dbReference type="KEGG" id="bly:A2T55_04235"/>
<evidence type="ECO:0000313" key="1">
    <source>
        <dbReference type="EMBL" id="AMT93091.1"/>
    </source>
</evidence>
<name>A0A142NM90_BRELN</name>
<accession>A0A142NM90</accession>
<dbReference type="RefSeq" id="WP_062861099.1">
    <property type="nucleotide sequence ID" value="NZ_CP014869.1"/>
</dbReference>
<dbReference type="Proteomes" id="UP000075950">
    <property type="component" value="Chromosome"/>
</dbReference>
<evidence type="ECO:0000313" key="2">
    <source>
        <dbReference type="Proteomes" id="UP000075950"/>
    </source>
</evidence>
<protein>
    <submittedName>
        <fullName evidence="1">Uncharacterized protein</fullName>
    </submittedName>
</protein>
<reference evidence="2" key="1">
    <citation type="submission" date="2016-03" db="EMBL/GenBank/DDBJ databases">
        <authorList>
            <person name="Ploux O."/>
        </authorList>
    </citation>
    <scope>NUCLEOTIDE SEQUENCE [LARGE SCALE GENOMIC DNA]</scope>
    <source>
        <strain evidence="2">BS258</strain>
    </source>
</reference>
<organism evidence="1 2">
    <name type="scientific">Brevibacterium linens</name>
    <dbReference type="NCBI Taxonomy" id="1703"/>
    <lineage>
        <taxon>Bacteria</taxon>
        <taxon>Bacillati</taxon>
        <taxon>Actinomycetota</taxon>
        <taxon>Actinomycetes</taxon>
        <taxon>Micrococcales</taxon>
        <taxon>Brevibacteriaceae</taxon>
        <taxon>Brevibacterium</taxon>
    </lineage>
</organism>
<dbReference type="EMBL" id="CP014869">
    <property type="protein sequence ID" value="AMT93091.1"/>
    <property type="molecule type" value="Genomic_DNA"/>
</dbReference>
<gene>
    <name evidence="1" type="ORF">A2T55_04235</name>
</gene>
<sequence>MTVTVIHTGLLELESQIEELAESLGGTVEEVHERAEKSGLSDCELSVFGRMKNLEKMYEFARNRK</sequence>